<name>A0A0D3CNP7_BRAOL</name>
<sequence length="73" mass="8290">MSGALEELFVRSGFVMSPILDRIVWTDCGMRKRTSQLIQERDKLKGAGQASWYLDKIQVKLDEVSDQNGSWGN</sequence>
<reference evidence="1" key="2">
    <citation type="submission" date="2015-03" db="UniProtKB">
        <authorList>
            <consortium name="EnsemblPlants"/>
        </authorList>
    </citation>
    <scope>IDENTIFICATION</scope>
</reference>
<evidence type="ECO:0000313" key="2">
    <source>
        <dbReference type="Proteomes" id="UP000032141"/>
    </source>
</evidence>
<dbReference type="EnsemblPlants" id="Bo6g004650.1">
    <property type="protein sequence ID" value="Bo6g004650.1"/>
    <property type="gene ID" value="Bo6g004650"/>
</dbReference>
<evidence type="ECO:0000313" key="1">
    <source>
        <dbReference type="EnsemblPlants" id="Bo6g004650.1"/>
    </source>
</evidence>
<dbReference type="Proteomes" id="UP000032141">
    <property type="component" value="Chromosome C6"/>
</dbReference>
<protein>
    <submittedName>
        <fullName evidence="1">Uncharacterized protein</fullName>
    </submittedName>
</protein>
<keyword evidence="2" id="KW-1185">Reference proteome</keyword>
<dbReference type="Gramene" id="Bo6g004650.1">
    <property type="protein sequence ID" value="Bo6g004650.1"/>
    <property type="gene ID" value="Bo6g004650"/>
</dbReference>
<reference evidence="1 2" key="1">
    <citation type="journal article" date="2014" name="Genome Biol.">
        <title>Transcriptome and methylome profiling reveals relics of genome dominance in the mesopolyploid Brassica oleracea.</title>
        <authorList>
            <person name="Parkin I.A."/>
            <person name="Koh C."/>
            <person name="Tang H."/>
            <person name="Robinson S.J."/>
            <person name="Kagale S."/>
            <person name="Clarke W.E."/>
            <person name="Town C.D."/>
            <person name="Nixon J."/>
            <person name="Krishnakumar V."/>
            <person name="Bidwell S.L."/>
            <person name="Denoeud F."/>
            <person name="Belcram H."/>
            <person name="Links M.G."/>
            <person name="Just J."/>
            <person name="Clarke C."/>
            <person name="Bender T."/>
            <person name="Huebert T."/>
            <person name="Mason A.S."/>
            <person name="Pires J.C."/>
            <person name="Barker G."/>
            <person name="Moore J."/>
            <person name="Walley P.G."/>
            <person name="Manoli S."/>
            <person name="Batley J."/>
            <person name="Edwards D."/>
            <person name="Nelson M.N."/>
            <person name="Wang X."/>
            <person name="Paterson A.H."/>
            <person name="King G."/>
            <person name="Bancroft I."/>
            <person name="Chalhoub B."/>
            <person name="Sharpe A.G."/>
        </authorList>
    </citation>
    <scope>NUCLEOTIDE SEQUENCE</scope>
    <source>
        <strain evidence="1 2">cv. TO1000</strain>
    </source>
</reference>
<dbReference type="HOGENOM" id="CLU_2708268_0_0_1"/>
<proteinExistence type="predicted"/>
<organism evidence="1 2">
    <name type="scientific">Brassica oleracea var. oleracea</name>
    <dbReference type="NCBI Taxonomy" id="109376"/>
    <lineage>
        <taxon>Eukaryota</taxon>
        <taxon>Viridiplantae</taxon>
        <taxon>Streptophyta</taxon>
        <taxon>Embryophyta</taxon>
        <taxon>Tracheophyta</taxon>
        <taxon>Spermatophyta</taxon>
        <taxon>Magnoliopsida</taxon>
        <taxon>eudicotyledons</taxon>
        <taxon>Gunneridae</taxon>
        <taxon>Pentapetalae</taxon>
        <taxon>rosids</taxon>
        <taxon>malvids</taxon>
        <taxon>Brassicales</taxon>
        <taxon>Brassicaceae</taxon>
        <taxon>Brassiceae</taxon>
        <taxon>Brassica</taxon>
    </lineage>
</organism>
<dbReference type="AlphaFoldDB" id="A0A0D3CNP7"/>
<accession>A0A0D3CNP7</accession>